<dbReference type="AlphaFoldDB" id="A0A6C1EE73"/>
<keyword evidence="2 5" id="KW-0812">Transmembrane</keyword>
<dbReference type="PROSITE" id="PS50850">
    <property type="entry name" value="MFS"/>
    <property type="match status" value="1"/>
</dbReference>
<evidence type="ECO:0000313" key="8">
    <source>
        <dbReference type="Proteomes" id="UP000501346"/>
    </source>
</evidence>
<dbReference type="InterPro" id="IPR036259">
    <property type="entry name" value="MFS_trans_sf"/>
</dbReference>
<evidence type="ECO:0000256" key="4">
    <source>
        <dbReference type="ARBA" id="ARBA00023136"/>
    </source>
</evidence>
<dbReference type="InterPro" id="IPR020846">
    <property type="entry name" value="MFS_dom"/>
</dbReference>
<feature type="transmembrane region" description="Helical" evidence="5">
    <location>
        <begin position="276"/>
        <end position="296"/>
    </location>
</feature>
<feature type="domain" description="Major facilitator superfamily (MFS) profile" evidence="6">
    <location>
        <begin position="83"/>
        <end position="538"/>
    </location>
</feature>
<dbReference type="PANTHER" id="PTHR42718:SF14">
    <property type="entry name" value="AMINOTRIAZOLE RESISTANCE PROTEIN"/>
    <property type="match status" value="1"/>
</dbReference>
<organism evidence="7 8">
    <name type="scientific">Saccharomyces pastorianus</name>
    <name type="common">Lager yeast</name>
    <name type="synonym">Saccharomyces cerevisiae x Saccharomyces eubayanus</name>
    <dbReference type="NCBI Taxonomy" id="27292"/>
    <lineage>
        <taxon>Eukaryota</taxon>
        <taxon>Fungi</taxon>
        <taxon>Dikarya</taxon>
        <taxon>Ascomycota</taxon>
        <taxon>Saccharomycotina</taxon>
        <taxon>Saccharomycetes</taxon>
        <taxon>Saccharomycetales</taxon>
        <taxon>Saccharomycetaceae</taxon>
        <taxon>Saccharomyces</taxon>
    </lineage>
</organism>
<evidence type="ECO:0000313" key="7">
    <source>
        <dbReference type="EMBL" id="QID87037.1"/>
    </source>
</evidence>
<dbReference type="CDD" id="cd17476">
    <property type="entry name" value="MFS_Amf1_MDR_like"/>
    <property type="match status" value="1"/>
</dbReference>
<feature type="transmembrane region" description="Helical" evidence="5">
    <location>
        <begin position="474"/>
        <end position="494"/>
    </location>
</feature>
<dbReference type="FunFam" id="1.20.1250.20:FF:000397">
    <property type="entry name" value="Aminotriazole resistance protein"/>
    <property type="match status" value="1"/>
</dbReference>
<keyword evidence="4 5" id="KW-0472">Membrane</keyword>
<keyword evidence="8" id="KW-1185">Reference proteome</keyword>
<evidence type="ECO:0000256" key="1">
    <source>
        <dbReference type="ARBA" id="ARBA00004141"/>
    </source>
</evidence>
<dbReference type="OrthoDB" id="2130629at2759"/>
<feature type="transmembrane region" description="Helical" evidence="5">
    <location>
        <begin position="380"/>
        <end position="404"/>
    </location>
</feature>
<dbReference type="GO" id="GO:0016020">
    <property type="term" value="C:membrane"/>
    <property type="evidence" value="ECO:0007669"/>
    <property type="project" value="UniProtKB-SubCell"/>
</dbReference>
<evidence type="ECO:0000256" key="2">
    <source>
        <dbReference type="ARBA" id="ARBA00022692"/>
    </source>
</evidence>
<dbReference type="InterPro" id="IPR011701">
    <property type="entry name" value="MFS"/>
</dbReference>
<protein>
    <submittedName>
        <fullName evidence="7">Multidrug-resistance type transporter aminotriazole resistance</fullName>
    </submittedName>
</protein>
<evidence type="ECO:0000256" key="5">
    <source>
        <dbReference type="SAM" id="Phobius"/>
    </source>
</evidence>
<feature type="transmembrane region" description="Helical" evidence="5">
    <location>
        <begin position="181"/>
        <end position="203"/>
    </location>
</feature>
<feature type="transmembrane region" description="Helical" evidence="5">
    <location>
        <begin position="411"/>
        <end position="429"/>
    </location>
</feature>
<dbReference type="Proteomes" id="UP000501346">
    <property type="component" value="Chromosome SeXIII-ScXIII"/>
</dbReference>
<dbReference type="SUPFAM" id="SSF103473">
    <property type="entry name" value="MFS general substrate transporter"/>
    <property type="match status" value="1"/>
</dbReference>
<keyword evidence="3 5" id="KW-1133">Transmembrane helix</keyword>
<feature type="transmembrane region" description="Helical" evidence="5">
    <location>
        <begin position="349"/>
        <end position="368"/>
    </location>
</feature>
<feature type="transmembrane region" description="Helical" evidence="5">
    <location>
        <begin position="246"/>
        <end position="264"/>
    </location>
</feature>
<dbReference type="GO" id="GO:0022857">
    <property type="term" value="F:transmembrane transporter activity"/>
    <property type="evidence" value="ECO:0007669"/>
    <property type="project" value="InterPro"/>
</dbReference>
<feature type="transmembrane region" description="Helical" evidence="5">
    <location>
        <begin position="514"/>
        <end position="534"/>
    </location>
</feature>
<reference evidence="7 8" key="1">
    <citation type="journal article" date="2019" name="BMC Genomics">
        <title>Chromosome level assembly and comparative genome analysis confirm lager-brewing yeasts originated from a single hybridization.</title>
        <authorList>
            <person name="Salazar A.N."/>
            <person name="Gorter de Vries A.R."/>
            <person name="van den Broek M."/>
            <person name="Brouwers N."/>
            <person name="de la Torre Cortes P."/>
            <person name="Kuijpers N.G.A."/>
            <person name="Daran J.G."/>
            <person name="Abeel T."/>
        </authorList>
    </citation>
    <scope>NUCLEOTIDE SEQUENCE [LARGE SCALE GENOMIC DNA]</scope>
    <source>
        <strain evidence="7 8">CBS 1483</strain>
    </source>
</reference>
<evidence type="ECO:0000256" key="3">
    <source>
        <dbReference type="ARBA" id="ARBA00022989"/>
    </source>
</evidence>
<accession>A0A6C1EE73</accession>
<dbReference type="PANTHER" id="PTHR42718">
    <property type="entry name" value="MAJOR FACILITATOR SUPERFAMILY MULTIDRUG TRANSPORTER MFSC"/>
    <property type="match status" value="1"/>
</dbReference>
<feature type="transmembrane region" description="Helical" evidence="5">
    <location>
        <begin position="441"/>
        <end position="462"/>
    </location>
</feature>
<feature type="transmembrane region" description="Helical" evidence="5">
    <location>
        <begin position="308"/>
        <end position="328"/>
    </location>
</feature>
<sequence>MIIGKEGCVIQNTEVKTAENEEAYLEIENKSVLETENSSPRNNKEGALATMVLTESEDEVMKTEQQKWQNPNYFKYPWQEYLFIFTCMISQLLNQSGTTQTLSIMNILADSFGSDTTSRSWLMASFPLVSGSFILISGRLGDIYGLKNMLLIGYAMIIIWSLICGLTKYSGSDTFFIISRAFQGLGIAFILPNVLGIIGNIYIGGTFRKNIVISFIGAMAPIGATLGCFFAGLIGTMNPNQWPWAFYAYTITAAINLALSIYAIPNNIPTNIHRFSMDWIGSILGVIGLILLNFVWNQAPISGWTQAYIIVLLIISVLFLVVFGVYEIHFAKSPLLPQAIMKDRHMIQIMLSLFFGWGSFGIFTFYYFQFQLNIRHYTALWAGGSYFMFLIWGIVAALLVGFSIKRVSPSVFLFFAMVAFNVGSIMASVTPVHESYFRTQMGTMIILSFGMDLSFPASSIIFSDYLPMEYQGMAGSLVNTVVNYSMSLCLGMGATVEMQLDPDGKHILKGYRGAQYLGIGLATLACIISGLYMVESFIKDHRTKAVAKDNCGMS</sequence>
<dbReference type="Pfam" id="PF07690">
    <property type="entry name" value="MFS_1"/>
    <property type="match status" value="1"/>
</dbReference>
<dbReference type="Gene3D" id="1.20.1250.20">
    <property type="entry name" value="MFS general substrate transporter like domains"/>
    <property type="match status" value="1"/>
</dbReference>
<feature type="transmembrane region" description="Helical" evidence="5">
    <location>
        <begin position="210"/>
        <end position="234"/>
    </location>
</feature>
<evidence type="ECO:0000259" key="6">
    <source>
        <dbReference type="PROSITE" id="PS50850"/>
    </source>
</evidence>
<name>A0A6C1EE73_SACPS</name>
<feature type="transmembrane region" description="Helical" evidence="5">
    <location>
        <begin position="121"/>
        <end position="138"/>
    </location>
</feature>
<gene>
    <name evidence="7" type="primary">ATR1_2</name>
    <name evidence="7" type="ORF">GRS66_009693</name>
</gene>
<dbReference type="EMBL" id="CP049010">
    <property type="protein sequence ID" value="QID87037.1"/>
    <property type="molecule type" value="Genomic_DNA"/>
</dbReference>
<dbReference type="Gene3D" id="1.20.1720.10">
    <property type="entry name" value="Multidrug resistance protein D"/>
    <property type="match status" value="1"/>
</dbReference>
<feature type="transmembrane region" description="Helical" evidence="5">
    <location>
        <begin position="150"/>
        <end position="169"/>
    </location>
</feature>
<comment type="subcellular location">
    <subcellularLocation>
        <location evidence="1">Membrane</location>
        <topology evidence="1">Multi-pass membrane protein</topology>
    </subcellularLocation>
</comment>
<proteinExistence type="predicted"/>